<reference evidence="2" key="1">
    <citation type="submission" date="2020-10" db="EMBL/GenBank/DDBJ databases">
        <authorList>
            <person name="Hahn C.J."/>
            <person name="Laso-Perez R."/>
            <person name="Vulcano F."/>
            <person name="Vaziourakis K.-M."/>
            <person name="Stokke R."/>
            <person name="Steen I.H."/>
            <person name="Teske A."/>
            <person name="Boetius A."/>
            <person name="Liebeke M."/>
            <person name="Amann R."/>
            <person name="Knittel K."/>
        </authorList>
    </citation>
    <scope>NUCLEOTIDE SEQUENCE</scope>
    <source>
        <strain evidence="2">Gfbio:e3339647-f889-4370-9287-4fb5cb688e4c:AG392O15_GoMArc1</strain>
    </source>
</reference>
<sequence>MTRRPLTTETRIVLQTILSAGVLAVLLVLACTGMGAGGRWVVDDDGDASVNLTYARNMDIGAFARASRCAGLCAGVFH</sequence>
<evidence type="ECO:0000313" key="2">
    <source>
        <dbReference type="EMBL" id="CAD6491545.1"/>
    </source>
</evidence>
<proteinExistence type="predicted"/>
<feature type="transmembrane region" description="Helical" evidence="1">
    <location>
        <begin position="12"/>
        <end position="36"/>
    </location>
</feature>
<dbReference type="EMBL" id="CAJHIO010000006">
    <property type="protein sequence ID" value="CAD6491545.1"/>
    <property type="molecule type" value="Genomic_DNA"/>
</dbReference>
<keyword evidence="1" id="KW-0812">Transmembrane</keyword>
<dbReference type="AlphaFoldDB" id="A0A811T9S2"/>
<evidence type="ECO:0000256" key="1">
    <source>
        <dbReference type="SAM" id="Phobius"/>
    </source>
</evidence>
<accession>A0A811T9S2</accession>
<dbReference type="Proteomes" id="UP000610373">
    <property type="component" value="Unassembled WGS sequence"/>
</dbReference>
<dbReference type="PROSITE" id="PS51257">
    <property type="entry name" value="PROKAR_LIPOPROTEIN"/>
    <property type="match status" value="1"/>
</dbReference>
<comment type="caution">
    <text evidence="2">The sequence shown here is derived from an EMBL/GenBank/DDBJ whole genome shotgun (WGS) entry which is preliminary data.</text>
</comment>
<organism evidence="2 3">
    <name type="scientific">Candidatus Argoarchaeum ethanivorans</name>
    <dbReference type="NCBI Taxonomy" id="2608793"/>
    <lineage>
        <taxon>Archaea</taxon>
        <taxon>Methanobacteriati</taxon>
        <taxon>Methanobacteriota</taxon>
        <taxon>Stenosarchaea group</taxon>
        <taxon>Methanomicrobia</taxon>
        <taxon>Methanosarcinales</taxon>
        <taxon>Methanosarcinales incertae sedis</taxon>
        <taxon>GOM Arc I cluster</taxon>
        <taxon>Candidatus Argoarchaeum</taxon>
    </lineage>
</organism>
<protein>
    <submittedName>
        <fullName evidence="2">Uncharacterized protein</fullName>
    </submittedName>
</protein>
<gene>
    <name evidence="2" type="ORF">CHKLHMKO_00148</name>
</gene>
<name>A0A811T9S2_9EURY</name>
<evidence type="ECO:0000313" key="3">
    <source>
        <dbReference type="Proteomes" id="UP000610373"/>
    </source>
</evidence>
<keyword evidence="1" id="KW-1133">Transmembrane helix</keyword>
<keyword evidence="1" id="KW-0472">Membrane</keyword>